<dbReference type="Proteomes" id="UP000198348">
    <property type="component" value="Unassembled WGS sequence"/>
</dbReference>
<organism evidence="1 2">
    <name type="scientific">Haloechinothrix alba</name>
    <dbReference type="NCBI Taxonomy" id="664784"/>
    <lineage>
        <taxon>Bacteria</taxon>
        <taxon>Bacillati</taxon>
        <taxon>Actinomycetota</taxon>
        <taxon>Actinomycetes</taxon>
        <taxon>Pseudonocardiales</taxon>
        <taxon>Pseudonocardiaceae</taxon>
        <taxon>Haloechinothrix</taxon>
    </lineage>
</organism>
<sequence>MLGDIFVKHDGASRGVDDPDAYVVGVFVDDAIRVNSVAHIGIHVRRCSGWGPGRCGDSGRRWLGVAHLPHRPGGCVRPSAVRVRY</sequence>
<protein>
    <submittedName>
        <fullName evidence="1">Uncharacterized protein</fullName>
    </submittedName>
</protein>
<evidence type="ECO:0000313" key="1">
    <source>
        <dbReference type="EMBL" id="SNR46857.1"/>
    </source>
</evidence>
<accession>A0A238WK45</accession>
<proteinExistence type="predicted"/>
<dbReference type="AlphaFoldDB" id="A0A238WK45"/>
<dbReference type="EMBL" id="FZNW01000006">
    <property type="protein sequence ID" value="SNR46857.1"/>
    <property type="molecule type" value="Genomic_DNA"/>
</dbReference>
<name>A0A238WK45_9PSEU</name>
<reference evidence="1 2" key="1">
    <citation type="submission" date="2017-06" db="EMBL/GenBank/DDBJ databases">
        <authorList>
            <person name="Kim H.J."/>
            <person name="Triplett B.A."/>
        </authorList>
    </citation>
    <scope>NUCLEOTIDE SEQUENCE [LARGE SCALE GENOMIC DNA]</scope>
    <source>
        <strain evidence="1 2">DSM 45207</strain>
    </source>
</reference>
<gene>
    <name evidence="1" type="ORF">SAMN06265360_106253</name>
</gene>
<keyword evidence="2" id="KW-1185">Reference proteome</keyword>
<evidence type="ECO:0000313" key="2">
    <source>
        <dbReference type="Proteomes" id="UP000198348"/>
    </source>
</evidence>